<gene>
    <name evidence="5" type="ORF">BAU17_03200</name>
</gene>
<organism evidence="5 6">
    <name type="scientific">Candidatus Enterococcus willemsii</name>
    <dbReference type="NCBI Taxonomy" id="1857215"/>
    <lineage>
        <taxon>Bacteria</taxon>
        <taxon>Bacillati</taxon>
        <taxon>Bacillota</taxon>
        <taxon>Bacilli</taxon>
        <taxon>Lactobacillales</taxon>
        <taxon>Enterococcaceae</taxon>
        <taxon>Enterococcus</taxon>
    </lineage>
</organism>
<dbReference type="InterPro" id="IPR013199">
    <property type="entry name" value="HTH_Mga_DNA-bd_dom"/>
</dbReference>
<dbReference type="Gene3D" id="1.10.10.10">
    <property type="entry name" value="Winged helix-like DNA-binding domain superfamily/Winged helix DNA-binding domain"/>
    <property type="match status" value="2"/>
</dbReference>
<evidence type="ECO:0000259" key="4">
    <source>
        <dbReference type="Pfam" id="PF08280"/>
    </source>
</evidence>
<feature type="domain" description="M protein trans-acting positive regulator (MGA) HTH" evidence="4">
    <location>
        <begin position="11"/>
        <end position="67"/>
    </location>
</feature>
<dbReference type="InterPro" id="IPR036388">
    <property type="entry name" value="WH-like_DNA-bd_sf"/>
</dbReference>
<dbReference type="PANTHER" id="PTHR30185:SF18">
    <property type="entry name" value="TRANSCRIPTIONAL REGULATOR MTLR"/>
    <property type="match status" value="1"/>
</dbReference>
<dbReference type="InterPro" id="IPR007737">
    <property type="entry name" value="Mga_HTH"/>
</dbReference>
<comment type="caution">
    <text evidence="5">The sequence shown here is derived from an EMBL/GenBank/DDBJ whole genome shotgun (WGS) entry which is preliminary data.</text>
</comment>
<dbReference type="Gene3D" id="3.40.50.2300">
    <property type="match status" value="1"/>
</dbReference>
<dbReference type="InterPro" id="IPR050661">
    <property type="entry name" value="BglG_antiterminators"/>
</dbReference>
<dbReference type="Proteomes" id="UP000782705">
    <property type="component" value="Unassembled WGS sequence"/>
</dbReference>
<evidence type="ECO:0008006" key="7">
    <source>
        <dbReference type="Google" id="ProtNLM"/>
    </source>
</evidence>
<dbReference type="Pfam" id="PF18333">
    <property type="entry name" value="ssDNA_DBD"/>
    <property type="match status" value="1"/>
</dbReference>
<dbReference type="Pfam" id="PF08280">
    <property type="entry name" value="HTH_Mga"/>
    <property type="match status" value="1"/>
</dbReference>
<evidence type="ECO:0000313" key="6">
    <source>
        <dbReference type="Proteomes" id="UP000782705"/>
    </source>
</evidence>
<accession>A0ABQ6Z2V3</accession>
<keyword evidence="6" id="KW-1185">Reference proteome</keyword>
<dbReference type="Gene3D" id="1.10.1790.40">
    <property type="match status" value="1"/>
</dbReference>
<sequence>MYLLLKKIITEKDMQRQIALLEKLLNHPAITVKELARQVETTERTIFSDLQVIREQLPVGWQIESGNQGIQLINDGQQIPNDLWSLFLPQSISIQFIKALFFTKELSTATFLQDNSVSYETLKRHTKKMNQQLHAYHIQIKLTTNTAKLVGNESAIRIFFHRLLIPFTHNNYFFEEYSIHEEHYFRYLKQLEYASLAVETEEVFGMCWFFINAIRIKANCRIEEFPFHSEDYLYQLYRHPLIELYQTEGVYLQNEELFFAFFCFLESWNYNNTFDSTIVLEANYPTLSALAEQLTEQIAEQTEFSLKQSQLTENLLLLLLKYNESTWLSEQFQLEYQELLTERKNPTRYQSEEELLAIIRPVIQLENPRYLLNLISLLEQQALFSLQPKIMTVYFIFQGEPAWKAFLQQELTDLLGRRVHLTSLEVSQINHIAFEPQDFIISNVLLESLPVQVVYISAIPTKNELRQLTELTLAQYL</sequence>
<dbReference type="Pfam" id="PF05043">
    <property type="entry name" value="Mga"/>
    <property type="match status" value="1"/>
</dbReference>
<evidence type="ECO:0000313" key="5">
    <source>
        <dbReference type="EMBL" id="KAF1306111.1"/>
    </source>
</evidence>
<dbReference type="EMBL" id="MAEL01000003">
    <property type="protein sequence ID" value="KAF1306111.1"/>
    <property type="molecule type" value="Genomic_DNA"/>
</dbReference>
<keyword evidence="1" id="KW-0805">Transcription regulation</keyword>
<feature type="domain" description="Mga helix-turn-helix" evidence="3">
    <location>
        <begin position="81"/>
        <end position="163"/>
    </location>
</feature>
<evidence type="ECO:0000256" key="2">
    <source>
        <dbReference type="ARBA" id="ARBA00023163"/>
    </source>
</evidence>
<evidence type="ECO:0000259" key="3">
    <source>
        <dbReference type="Pfam" id="PF05043"/>
    </source>
</evidence>
<dbReference type="RefSeq" id="WP_161900886.1">
    <property type="nucleotide sequence ID" value="NZ_MAEL01000003.1"/>
</dbReference>
<name>A0ABQ6Z2V3_9ENTE</name>
<dbReference type="Gene3D" id="1.10.1790.30">
    <property type="match status" value="1"/>
</dbReference>
<dbReference type="PANTHER" id="PTHR30185">
    <property type="entry name" value="CRYPTIC BETA-GLUCOSIDE BGL OPERON ANTITERMINATOR"/>
    <property type="match status" value="1"/>
</dbReference>
<protein>
    <recommendedName>
        <fullName evidence="7">M protein trans-acting positive regulator</fullName>
    </recommendedName>
</protein>
<reference evidence="5 6" key="1">
    <citation type="submission" date="2016-06" db="EMBL/GenBank/DDBJ databases">
        <title>Four novel species of enterococci isolated from chicken manure.</title>
        <authorList>
            <person name="Van Tyne D."/>
        </authorList>
    </citation>
    <scope>NUCLEOTIDE SEQUENCE [LARGE SCALE GENOMIC DNA]</scope>
    <source>
        <strain evidence="5 6">CU12B</strain>
    </source>
</reference>
<evidence type="ECO:0000256" key="1">
    <source>
        <dbReference type="ARBA" id="ARBA00023015"/>
    </source>
</evidence>
<keyword evidence="2" id="KW-0804">Transcription</keyword>
<proteinExistence type="predicted"/>